<dbReference type="RefSeq" id="XP_016243895.1">
    <property type="nucleotide sequence ID" value="XM_016399333.1"/>
</dbReference>
<dbReference type="GeneID" id="27351053"/>
<protein>
    <submittedName>
        <fullName evidence="2">Uncharacterized protein</fullName>
    </submittedName>
</protein>
<dbReference type="HOGENOM" id="CLU_078827_0_0_1"/>
<dbReference type="Proteomes" id="UP000054466">
    <property type="component" value="Unassembled WGS sequence"/>
</dbReference>
<dbReference type="OrthoDB" id="4136123at2759"/>
<organism evidence="2 3">
    <name type="scientific">Cladophialophora immunda</name>
    <dbReference type="NCBI Taxonomy" id="569365"/>
    <lineage>
        <taxon>Eukaryota</taxon>
        <taxon>Fungi</taxon>
        <taxon>Dikarya</taxon>
        <taxon>Ascomycota</taxon>
        <taxon>Pezizomycotina</taxon>
        <taxon>Eurotiomycetes</taxon>
        <taxon>Chaetothyriomycetidae</taxon>
        <taxon>Chaetothyriales</taxon>
        <taxon>Herpotrichiellaceae</taxon>
        <taxon>Cladophialophora</taxon>
    </lineage>
</organism>
<dbReference type="AlphaFoldDB" id="A0A0D2CJE1"/>
<feature type="compositionally biased region" description="Basic and acidic residues" evidence="1">
    <location>
        <begin position="1"/>
        <end position="19"/>
    </location>
</feature>
<dbReference type="VEuPathDB" id="FungiDB:PV07_11859"/>
<accession>A0A0D2CJE1</accession>
<gene>
    <name evidence="2" type="ORF">PV07_11859</name>
</gene>
<dbReference type="EMBL" id="KN847046">
    <property type="protein sequence ID" value="KIW23679.1"/>
    <property type="molecule type" value="Genomic_DNA"/>
</dbReference>
<sequence>MPRRTHDSICSETHKDLRSQRRSRNRTSKQAEKYYGYRCVQPGWIDQEYLSVTRVPRECFYPNINIFASCAPLVTDAADIKVAKWTKRDMWLDRDVDIWPLDVRRHKGRRIREKYCWKWNELEFGRRMKQKSRCLEFAAEDGEFLALDDDLDMDAAVCWLCEPFWDDEEDQGRNDRGERPPRYVSLDGECYSDDTPQEVDADDVDGPWERELLDLYCDNGDGDDFSVISEREAFDDMSLPSIEDDYEMV</sequence>
<name>A0A0D2CJE1_9EURO</name>
<evidence type="ECO:0000313" key="3">
    <source>
        <dbReference type="Proteomes" id="UP000054466"/>
    </source>
</evidence>
<keyword evidence="3" id="KW-1185">Reference proteome</keyword>
<reference evidence="2 3" key="1">
    <citation type="submission" date="2015-01" db="EMBL/GenBank/DDBJ databases">
        <title>The Genome Sequence of Cladophialophora immunda CBS83496.</title>
        <authorList>
            <consortium name="The Broad Institute Genomics Platform"/>
            <person name="Cuomo C."/>
            <person name="de Hoog S."/>
            <person name="Gorbushina A."/>
            <person name="Stielow B."/>
            <person name="Teixiera M."/>
            <person name="Abouelleil A."/>
            <person name="Chapman S.B."/>
            <person name="Priest M."/>
            <person name="Young S.K."/>
            <person name="Wortman J."/>
            <person name="Nusbaum C."/>
            <person name="Birren B."/>
        </authorList>
    </citation>
    <scope>NUCLEOTIDE SEQUENCE [LARGE SCALE GENOMIC DNA]</scope>
    <source>
        <strain evidence="2 3">CBS 83496</strain>
    </source>
</reference>
<evidence type="ECO:0000313" key="2">
    <source>
        <dbReference type="EMBL" id="KIW23679.1"/>
    </source>
</evidence>
<proteinExistence type="predicted"/>
<feature type="region of interest" description="Disordered" evidence="1">
    <location>
        <begin position="1"/>
        <end position="29"/>
    </location>
</feature>
<evidence type="ECO:0000256" key="1">
    <source>
        <dbReference type="SAM" id="MobiDB-lite"/>
    </source>
</evidence>